<proteinExistence type="predicted"/>
<comment type="caution">
    <text evidence="2">The sequence shown here is derived from an EMBL/GenBank/DDBJ whole genome shotgun (WGS) entry which is preliminary data.</text>
</comment>
<accession>A0A091C215</accession>
<dbReference type="Gene3D" id="1.10.10.10">
    <property type="entry name" value="Winged helix-like DNA-binding domain superfamily/Winged helix DNA-binding domain"/>
    <property type="match status" value="1"/>
</dbReference>
<feature type="domain" description="Mga helix-turn-helix" evidence="1">
    <location>
        <begin position="1"/>
        <end position="61"/>
    </location>
</feature>
<sequence length="121" mass="14744">MFYEKEISITKLAQKNNLSEASIFRRLKIINRMLAEFDIQFRNKKLIGRQLQIQRFYFQLFYKAVPSDHLTYLNTKDSLNHLINVIKNDFQLHLSQKQEQMLSLQLHVMQRRLDYRQIIKN</sequence>
<dbReference type="InterPro" id="IPR007737">
    <property type="entry name" value="Mga_HTH"/>
</dbReference>
<protein>
    <recommendedName>
        <fullName evidence="1">Mga helix-turn-helix domain-containing protein</fullName>
    </recommendedName>
</protein>
<gene>
    <name evidence="2" type="ORF">TMU3MR103_1240</name>
</gene>
<dbReference type="Pfam" id="PF05043">
    <property type="entry name" value="Mga"/>
    <property type="match status" value="1"/>
</dbReference>
<dbReference type="InterPro" id="IPR036388">
    <property type="entry name" value="WH-like_DNA-bd_sf"/>
</dbReference>
<organism evidence="2 3">
    <name type="scientific">Tetragenococcus muriaticus 3MR10-3</name>
    <dbReference type="NCBI Taxonomy" id="1302648"/>
    <lineage>
        <taxon>Bacteria</taxon>
        <taxon>Bacillati</taxon>
        <taxon>Bacillota</taxon>
        <taxon>Bacilli</taxon>
        <taxon>Lactobacillales</taxon>
        <taxon>Enterococcaceae</taxon>
        <taxon>Tetragenococcus</taxon>
    </lineage>
</organism>
<dbReference type="PATRIC" id="fig|1302648.3.peg.1207"/>
<dbReference type="Proteomes" id="UP000029381">
    <property type="component" value="Unassembled WGS sequence"/>
</dbReference>
<evidence type="ECO:0000259" key="1">
    <source>
        <dbReference type="Pfam" id="PF05043"/>
    </source>
</evidence>
<evidence type="ECO:0000313" key="2">
    <source>
        <dbReference type="EMBL" id="KFN90964.1"/>
    </source>
</evidence>
<keyword evidence="3" id="KW-1185">Reference proteome</keyword>
<dbReference type="AlphaFoldDB" id="A0A091C215"/>
<reference evidence="2 3" key="1">
    <citation type="submission" date="2014-08" db="EMBL/GenBank/DDBJ databases">
        <title>Genome sequence of Tetragenococcus muriaticus.</title>
        <authorList>
            <person name="Chuea-nongthon C."/>
            <person name="Rodtong S."/>
            <person name="Yongsawatdigul J."/>
            <person name="Steele J.L."/>
            <person name="Liu X.-y."/>
            <person name="Speers J."/>
            <person name="Glasner J.D."/>
            <person name="Neeno-Eckwall E.C."/>
        </authorList>
    </citation>
    <scope>NUCLEOTIDE SEQUENCE [LARGE SCALE GENOMIC DNA]</scope>
    <source>
        <strain evidence="2 3">3MR10-3</strain>
    </source>
</reference>
<evidence type="ECO:0000313" key="3">
    <source>
        <dbReference type="Proteomes" id="UP000029381"/>
    </source>
</evidence>
<name>A0A091C215_9ENTE</name>
<dbReference type="EMBL" id="JPVT01000122">
    <property type="protein sequence ID" value="KFN90964.1"/>
    <property type="molecule type" value="Genomic_DNA"/>
</dbReference>